<organism evidence="6 7">
    <name type="scientific">Paractinoplanes bogorensis</name>
    <dbReference type="NCBI Taxonomy" id="1610840"/>
    <lineage>
        <taxon>Bacteria</taxon>
        <taxon>Bacillati</taxon>
        <taxon>Actinomycetota</taxon>
        <taxon>Actinomycetes</taxon>
        <taxon>Micromonosporales</taxon>
        <taxon>Micromonosporaceae</taxon>
        <taxon>Paractinoplanes</taxon>
    </lineage>
</organism>
<evidence type="ECO:0000256" key="3">
    <source>
        <dbReference type="ARBA" id="ARBA00023163"/>
    </source>
</evidence>
<name>A0ABS5YF67_9ACTN</name>
<evidence type="ECO:0000256" key="1">
    <source>
        <dbReference type="ARBA" id="ARBA00023015"/>
    </source>
</evidence>
<comment type="caution">
    <text evidence="6">The sequence shown here is derived from an EMBL/GenBank/DDBJ whole genome shotgun (WGS) entry which is preliminary data.</text>
</comment>
<evidence type="ECO:0000259" key="5">
    <source>
        <dbReference type="PROSITE" id="PS50043"/>
    </source>
</evidence>
<gene>
    <name evidence="6" type="ORF">KOI35_01105</name>
</gene>
<dbReference type="CDD" id="cd06170">
    <property type="entry name" value="LuxR_C_like"/>
    <property type="match status" value="1"/>
</dbReference>
<keyword evidence="2" id="KW-0238">DNA-binding</keyword>
<dbReference type="SUPFAM" id="SSF46894">
    <property type="entry name" value="C-terminal effector domain of the bipartite response regulators"/>
    <property type="match status" value="1"/>
</dbReference>
<dbReference type="InterPro" id="IPR016032">
    <property type="entry name" value="Sig_transdc_resp-reg_C-effctor"/>
</dbReference>
<keyword evidence="7" id="KW-1185">Reference proteome</keyword>
<dbReference type="PANTHER" id="PTHR44688">
    <property type="entry name" value="DNA-BINDING TRANSCRIPTIONAL ACTIVATOR DEVR_DOSR"/>
    <property type="match status" value="1"/>
</dbReference>
<dbReference type="PANTHER" id="PTHR44688:SF16">
    <property type="entry name" value="DNA-BINDING TRANSCRIPTIONAL ACTIVATOR DEVR_DOSR"/>
    <property type="match status" value="1"/>
</dbReference>
<dbReference type="InterPro" id="IPR041664">
    <property type="entry name" value="AAA_16"/>
</dbReference>
<evidence type="ECO:0000256" key="2">
    <source>
        <dbReference type="ARBA" id="ARBA00023125"/>
    </source>
</evidence>
<evidence type="ECO:0000313" key="7">
    <source>
        <dbReference type="Proteomes" id="UP001519654"/>
    </source>
</evidence>
<dbReference type="Pfam" id="PF13191">
    <property type="entry name" value="AAA_16"/>
    <property type="match status" value="1"/>
</dbReference>
<sequence length="961" mass="101705">MRLFGREAERAALDALLSAARSGRSAGLVLRGEAGVGKTALLRYAESRATNALWISGVEPESDFPYAALHRLLIPLLDFRSRLPEAQRAALEVACGLADGPPPDLYLVSLAALTLLAGPRRRPADSGSRPGPREGGSRHDPGDFGGRERPDGMAAAGMRLCVVDDAQWLDQESLRALAFVARRLHAEGVVLLFGLRVEGDPGGDPGLLAGVPAREIGGLAPDAAVALLTHVVDTTVDRARAEHIARATGGNPLALTDLAQELTADQLGGSVALPEPAPIGSRLEAHYAARIAGYPAATRTWLLLAAANAGGPGDRLTEAARSLGVAPGDAAPAEADRMLTGSPPSAFRHPLMRSAVYGGAAPADRRAAHRALSAITTAEADADHRAWHLAAAADGPDETTAAELERRADRAGARGGHTARATFLTRAAELTPDPGQRAARQVRAAEASLAAGAYARALLLLDGVDESTLPGPVRGSALMTRSLAEVNTGTPDGQRLGAARCLAAAQAFGDDRARARRAVVQAIELARSAEHLSAVSEPEIAAEAARLTAGDRPPAEPETRAAKGEPGGLDGLILAGYAAFTVDGYDGGLSAVRRALDAILDPGLSDDALLARMVVGVNFATLLWDDAGKIGLLRRAETAARRTGALHSLDLVHYLGAMTWSLLGELNEADRHDAAGLRLRAALGMTDEQAQVWRHPELATWRTEPGLRESVGAALGVFEMLNLGGLHAWTRLSLGVLDNAEGQYASARDTLSGLVELGRPHRYAYALPDLVEAALRSGDRRTAKLAAADLAVVANACGTPRVLGVLERSRALLTTSDEAEDHYRQAIGHLTGEVSHGDTARAHLLYGEWLRRQRRRRDAREQLGTALEMFESVRAEVFAERTRKELRALGGTVLHPVRERNETALTPQEAAVARLARDGGTNAEIAANLFLSPNTVDYHLRKVYRKLGVRSRRQLRDGLHD</sequence>
<feature type="domain" description="HTH luxR-type" evidence="5">
    <location>
        <begin position="898"/>
        <end position="961"/>
    </location>
</feature>
<dbReference type="InterPro" id="IPR011990">
    <property type="entry name" value="TPR-like_helical_dom_sf"/>
</dbReference>
<dbReference type="PRINTS" id="PR00038">
    <property type="entry name" value="HTHLUXR"/>
</dbReference>
<dbReference type="EMBL" id="JAHKKG010000001">
    <property type="protein sequence ID" value="MBU2662094.1"/>
    <property type="molecule type" value="Genomic_DNA"/>
</dbReference>
<dbReference type="InterPro" id="IPR036388">
    <property type="entry name" value="WH-like_DNA-bd_sf"/>
</dbReference>
<proteinExistence type="predicted"/>
<dbReference type="InterPro" id="IPR000792">
    <property type="entry name" value="Tscrpt_reg_LuxR_C"/>
</dbReference>
<dbReference type="SMART" id="SM00421">
    <property type="entry name" value="HTH_LUXR"/>
    <property type="match status" value="1"/>
</dbReference>
<dbReference type="Gene3D" id="1.10.10.10">
    <property type="entry name" value="Winged helix-like DNA-binding domain superfamily/Winged helix DNA-binding domain"/>
    <property type="match status" value="1"/>
</dbReference>
<evidence type="ECO:0000256" key="4">
    <source>
        <dbReference type="SAM" id="MobiDB-lite"/>
    </source>
</evidence>
<dbReference type="SUPFAM" id="SSF52540">
    <property type="entry name" value="P-loop containing nucleoside triphosphate hydrolases"/>
    <property type="match status" value="1"/>
</dbReference>
<dbReference type="Gene3D" id="1.25.40.10">
    <property type="entry name" value="Tetratricopeptide repeat domain"/>
    <property type="match status" value="1"/>
</dbReference>
<feature type="compositionally biased region" description="Basic and acidic residues" evidence="4">
    <location>
        <begin position="131"/>
        <end position="150"/>
    </location>
</feature>
<reference evidence="6 7" key="1">
    <citation type="submission" date="2021-06" db="EMBL/GenBank/DDBJ databases">
        <title>Actinoplanes lichenicola sp. nov., and Actinoplanes ovalisporus sp. nov., isolated from lichen in Thailand.</title>
        <authorList>
            <person name="Saeng-In P."/>
            <person name="Kanchanasin P."/>
            <person name="Yuki M."/>
            <person name="Kudo T."/>
            <person name="Ohkuma M."/>
            <person name="Phongsopitanun W."/>
            <person name="Tanasupawat S."/>
        </authorList>
    </citation>
    <scope>NUCLEOTIDE SEQUENCE [LARGE SCALE GENOMIC DNA]</scope>
    <source>
        <strain evidence="6 7">NBRC 110975</strain>
    </source>
</reference>
<dbReference type="InterPro" id="IPR027417">
    <property type="entry name" value="P-loop_NTPase"/>
</dbReference>
<dbReference type="PROSITE" id="PS50043">
    <property type="entry name" value="HTH_LUXR_2"/>
    <property type="match status" value="1"/>
</dbReference>
<dbReference type="Proteomes" id="UP001519654">
    <property type="component" value="Unassembled WGS sequence"/>
</dbReference>
<evidence type="ECO:0000313" key="6">
    <source>
        <dbReference type="EMBL" id="MBU2662094.1"/>
    </source>
</evidence>
<dbReference type="SUPFAM" id="SSF48452">
    <property type="entry name" value="TPR-like"/>
    <property type="match status" value="1"/>
</dbReference>
<keyword evidence="1" id="KW-0805">Transcription regulation</keyword>
<feature type="region of interest" description="Disordered" evidence="4">
    <location>
        <begin position="119"/>
        <end position="150"/>
    </location>
</feature>
<dbReference type="Pfam" id="PF00196">
    <property type="entry name" value="GerE"/>
    <property type="match status" value="1"/>
</dbReference>
<accession>A0ABS5YF67</accession>
<dbReference type="RefSeq" id="WP_215784085.1">
    <property type="nucleotide sequence ID" value="NZ_JAHKKG010000001.1"/>
</dbReference>
<keyword evidence="3" id="KW-0804">Transcription</keyword>
<protein>
    <submittedName>
        <fullName evidence="6">AAA family ATPase</fullName>
    </submittedName>
</protein>